<accession>A0A0G1YEE2</accession>
<reference evidence="1 2" key="1">
    <citation type="journal article" date="2015" name="Nature">
        <title>rRNA introns, odd ribosomes, and small enigmatic genomes across a large radiation of phyla.</title>
        <authorList>
            <person name="Brown C.T."/>
            <person name="Hug L.A."/>
            <person name="Thomas B.C."/>
            <person name="Sharon I."/>
            <person name="Castelle C.J."/>
            <person name="Singh A."/>
            <person name="Wilkins M.J."/>
            <person name="Williams K.H."/>
            <person name="Banfield J.F."/>
        </authorList>
    </citation>
    <scope>NUCLEOTIDE SEQUENCE [LARGE SCALE GENOMIC DNA]</scope>
</reference>
<proteinExistence type="predicted"/>
<evidence type="ECO:0000313" key="2">
    <source>
        <dbReference type="Proteomes" id="UP000034588"/>
    </source>
</evidence>
<sequence>MKSTCTSKTGGRRIGEAEREAKAVELRRQGKNYDQIAATVGFADRSGAFRAVKRALERLRKQTTEEAVVLLRLENDRLDVLQAAIWEQAVEQGDLFAVDRLLRLMQRRAALNGLDQPTKTQVTGANGDPLTVALTAPDLLEELRGLKELYGQLTGEK</sequence>
<dbReference type="EMBL" id="LCQD01000002">
    <property type="protein sequence ID" value="KKW13332.1"/>
    <property type="molecule type" value="Genomic_DNA"/>
</dbReference>
<protein>
    <submittedName>
        <fullName evidence="1">Uncharacterized protein</fullName>
    </submittedName>
</protein>
<organism evidence="1 2">
    <name type="scientific">Candidatus Gottesmanbacteria bacterium GW2011_GWB1_49_7</name>
    <dbReference type="NCBI Taxonomy" id="1618448"/>
    <lineage>
        <taxon>Bacteria</taxon>
        <taxon>Candidatus Gottesmaniibacteriota</taxon>
    </lineage>
</organism>
<dbReference type="Proteomes" id="UP000034588">
    <property type="component" value="Unassembled WGS sequence"/>
</dbReference>
<evidence type="ECO:0000313" key="1">
    <source>
        <dbReference type="EMBL" id="KKW13332.1"/>
    </source>
</evidence>
<dbReference type="AlphaFoldDB" id="A0A0G1YEE2"/>
<gene>
    <name evidence="1" type="ORF">UY48_C0002G0023</name>
</gene>
<name>A0A0G1YEE2_9BACT</name>
<comment type="caution">
    <text evidence="1">The sequence shown here is derived from an EMBL/GenBank/DDBJ whole genome shotgun (WGS) entry which is preliminary data.</text>
</comment>